<dbReference type="CDD" id="cd01949">
    <property type="entry name" value="GGDEF"/>
    <property type="match status" value="1"/>
</dbReference>
<keyword evidence="5" id="KW-1185">Reference proteome</keyword>
<dbReference type="Proteomes" id="UP001379949">
    <property type="component" value="Unassembled WGS sequence"/>
</dbReference>
<keyword evidence="4" id="KW-0808">Transferase</keyword>
<evidence type="ECO:0000313" key="4">
    <source>
        <dbReference type="EMBL" id="MEL0614069.1"/>
    </source>
</evidence>
<dbReference type="InterPro" id="IPR000160">
    <property type="entry name" value="GGDEF_dom"/>
</dbReference>
<feature type="domain" description="GGDEF" evidence="3">
    <location>
        <begin position="130"/>
        <end position="260"/>
    </location>
</feature>
<dbReference type="NCBIfam" id="NF038266">
    <property type="entry name" value="diguan_SiaD"/>
    <property type="match status" value="1"/>
</dbReference>
<evidence type="ECO:0000259" key="3">
    <source>
        <dbReference type="PROSITE" id="PS50887"/>
    </source>
</evidence>
<dbReference type="PANTHER" id="PTHR45138">
    <property type="entry name" value="REGULATORY COMPONENTS OF SENSORY TRANSDUCTION SYSTEM"/>
    <property type="match status" value="1"/>
</dbReference>
<dbReference type="Pfam" id="PF00990">
    <property type="entry name" value="GGDEF"/>
    <property type="match status" value="1"/>
</dbReference>
<evidence type="ECO:0000313" key="5">
    <source>
        <dbReference type="Proteomes" id="UP001379949"/>
    </source>
</evidence>
<proteinExistence type="predicted"/>
<dbReference type="SUPFAM" id="SSF55073">
    <property type="entry name" value="Nucleotide cyclase"/>
    <property type="match status" value="1"/>
</dbReference>
<gene>
    <name evidence="4" type="primary">siaD</name>
    <name evidence="4" type="ORF">V6242_13020</name>
</gene>
<dbReference type="GO" id="GO:0052621">
    <property type="term" value="F:diguanylate cyclase activity"/>
    <property type="evidence" value="ECO:0007669"/>
    <property type="project" value="UniProtKB-EC"/>
</dbReference>
<dbReference type="InterPro" id="IPR050469">
    <property type="entry name" value="Diguanylate_Cyclase"/>
</dbReference>
<dbReference type="RefSeq" id="WP_341567627.1">
    <property type="nucleotide sequence ID" value="NZ_JBAKAR010000011.1"/>
</dbReference>
<evidence type="ECO:0000256" key="2">
    <source>
        <dbReference type="ARBA" id="ARBA00034247"/>
    </source>
</evidence>
<name>A0ABU9G8Y0_9GAMM</name>
<comment type="catalytic activity">
    <reaction evidence="2">
        <text>2 GTP = 3',3'-c-di-GMP + 2 diphosphate</text>
        <dbReference type="Rhea" id="RHEA:24898"/>
        <dbReference type="ChEBI" id="CHEBI:33019"/>
        <dbReference type="ChEBI" id="CHEBI:37565"/>
        <dbReference type="ChEBI" id="CHEBI:58805"/>
        <dbReference type="EC" id="2.7.7.65"/>
    </reaction>
</comment>
<comment type="caution">
    <text evidence="4">The sequence shown here is derived from an EMBL/GenBank/DDBJ whole genome shotgun (WGS) entry which is preliminary data.</text>
</comment>
<reference evidence="4 5" key="1">
    <citation type="submission" date="2024-02" db="EMBL/GenBank/DDBJ databases">
        <title>Bacteria isolated from the canopy kelp, Nereocystis luetkeana.</title>
        <authorList>
            <person name="Pfister C.A."/>
            <person name="Younker I.T."/>
            <person name="Light S.H."/>
        </authorList>
    </citation>
    <scope>NUCLEOTIDE SEQUENCE [LARGE SCALE GENOMIC DNA]</scope>
    <source>
        <strain evidence="4 5">TI.4.07</strain>
    </source>
</reference>
<dbReference type="InterPro" id="IPR043128">
    <property type="entry name" value="Rev_trsase/Diguanyl_cyclase"/>
</dbReference>
<keyword evidence="4" id="KW-0548">Nucleotidyltransferase</keyword>
<dbReference type="PANTHER" id="PTHR45138:SF9">
    <property type="entry name" value="DIGUANYLATE CYCLASE DGCM-RELATED"/>
    <property type="match status" value="1"/>
</dbReference>
<dbReference type="EMBL" id="JBAKAR010000011">
    <property type="protein sequence ID" value="MEL0614069.1"/>
    <property type="molecule type" value="Genomic_DNA"/>
</dbReference>
<dbReference type="InterPro" id="IPR029787">
    <property type="entry name" value="Nucleotide_cyclase"/>
</dbReference>
<organism evidence="4 5">
    <name type="scientific">Marinomonas arenicola</name>
    <dbReference type="NCBI Taxonomy" id="569601"/>
    <lineage>
        <taxon>Bacteria</taxon>
        <taxon>Pseudomonadati</taxon>
        <taxon>Pseudomonadota</taxon>
        <taxon>Gammaproteobacteria</taxon>
        <taxon>Oceanospirillales</taxon>
        <taxon>Oceanospirillaceae</taxon>
        <taxon>Marinomonas</taxon>
    </lineage>
</organism>
<dbReference type="EC" id="2.7.7.65" evidence="1"/>
<dbReference type="PROSITE" id="PS50887">
    <property type="entry name" value="GGDEF"/>
    <property type="match status" value="1"/>
</dbReference>
<protein>
    <recommendedName>
        <fullName evidence="1">diguanylate cyclase</fullName>
        <ecNumber evidence="1">2.7.7.65</ecNumber>
    </recommendedName>
</protein>
<dbReference type="NCBIfam" id="TIGR00254">
    <property type="entry name" value="GGDEF"/>
    <property type="match status" value="1"/>
</dbReference>
<dbReference type="SMART" id="SM00267">
    <property type="entry name" value="GGDEF"/>
    <property type="match status" value="1"/>
</dbReference>
<dbReference type="Gene3D" id="3.30.70.270">
    <property type="match status" value="1"/>
</dbReference>
<accession>A0ABU9G8Y0</accession>
<evidence type="ECO:0000256" key="1">
    <source>
        <dbReference type="ARBA" id="ARBA00012528"/>
    </source>
</evidence>
<sequence length="260" mass="30085">MKIDFSALEEEVQRILDTPEYDDHPARDALGRLWEMNLNQWNRVERITRLSDSYQDMMMKREKSLSARFDRHLRQLEKITRISDHYQRVLKQVNSELEQTALIDPLTELPNRRMMMKRLSTEFERDERDKVYCVAMVDVDHFKLVNDEYGHQVGDDVLVALGKAMPAVIAQEGYIGRWGGEEFLVLLPGKSRQQAQQLMEAMRLAIAELELDFDGKRLTTSVSIGLSEHRQGDTIDSLLTRADDALYAAKSLGRNQVTVD</sequence>